<dbReference type="PANTHER" id="PTHR30086:SF20">
    <property type="entry name" value="ARGININE EXPORTER PROTEIN ARGO-RELATED"/>
    <property type="match status" value="1"/>
</dbReference>
<dbReference type="Proteomes" id="UP000199343">
    <property type="component" value="Unassembled WGS sequence"/>
</dbReference>
<evidence type="ECO:0000256" key="1">
    <source>
        <dbReference type="ARBA" id="ARBA00004651"/>
    </source>
</evidence>
<keyword evidence="10" id="KW-1185">Reference proteome</keyword>
<keyword evidence="5 6" id="KW-0472">Membrane</keyword>
<dbReference type="RefSeq" id="WP_091619859.1">
    <property type="nucleotide sequence ID" value="NZ_CP109071.1"/>
</dbReference>
<dbReference type="Pfam" id="PF01810">
    <property type="entry name" value="LysE"/>
    <property type="match status" value="1"/>
</dbReference>
<dbReference type="GO" id="GO:0015171">
    <property type="term" value="F:amino acid transmembrane transporter activity"/>
    <property type="evidence" value="ECO:0007669"/>
    <property type="project" value="TreeGrafter"/>
</dbReference>
<dbReference type="EMBL" id="CP109071">
    <property type="protein sequence ID" value="WSA33157.1"/>
    <property type="molecule type" value="Genomic_DNA"/>
</dbReference>
<gene>
    <name evidence="7" type="ORF">GA0070608_0150</name>
    <name evidence="8" type="ORF">OIE14_03515</name>
</gene>
<dbReference type="InterPro" id="IPR001123">
    <property type="entry name" value="LeuE-type"/>
</dbReference>
<evidence type="ECO:0000256" key="3">
    <source>
        <dbReference type="ARBA" id="ARBA00022692"/>
    </source>
</evidence>
<feature type="transmembrane region" description="Helical" evidence="6">
    <location>
        <begin position="125"/>
        <end position="150"/>
    </location>
</feature>
<accession>A0A1C6TZG0</accession>
<dbReference type="Proteomes" id="UP001334804">
    <property type="component" value="Chromosome"/>
</dbReference>
<dbReference type="STRING" id="47871.GA0070608_0150"/>
<dbReference type="OrthoDB" id="5149571at2"/>
<feature type="transmembrane region" description="Helical" evidence="6">
    <location>
        <begin position="52"/>
        <end position="80"/>
    </location>
</feature>
<protein>
    <submittedName>
        <fullName evidence="7">Arginine exporter protein ArgO</fullName>
    </submittedName>
    <submittedName>
        <fullName evidence="8">LysE family transporter</fullName>
    </submittedName>
</protein>
<evidence type="ECO:0000256" key="6">
    <source>
        <dbReference type="SAM" id="Phobius"/>
    </source>
</evidence>
<dbReference type="EMBL" id="FMIC01000002">
    <property type="protein sequence ID" value="SCL47009.1"/>
    <property type="molecule type" value="Genomic_DNA"/>
</dbReference>
<organism evidence="7 9">
    <name type="scientific">Micromonospora peucetia</name>
    <dbReference type="NCBI Taxonomy" id="47871"/>
    <lineage>
        <taxon>Bacteria</taxon>
        <taxon>Bacillati</taxon>
        <taxon>Actinomycetota</taxon>
        <taxon>Actinomycetes</taxon>
        <taxon>Micromonosporales</taxon>
        <taxon>Micromonosporaceae</taxon>
        <taxon>Micromonospora</taxon>
    </lineage>
</organism>
<dbReference type="AlphaFoldDB" id="A0A1C6TZG0"/>
<feature type="transmembrane region" description="Helical" evidence="6">
    <location>
        <begin position="86"/>
        <end position="104"/>
    </location>
</feature>
<evidence type="ECO:0000256" key="4">
    <source>
        <dbReference type="ARBA" id="ARBA00022989"/>
    </source>
</evidence>
<feature type="transmembrane region" description="Helical" evidence="6">
    <location>
        <begin position="15"/>
        <end position="40"/>
    </location>
</feature>
<reference evidence="7 9" key="1">
    <citation type="submission" date="2016-06" db="EMBL/GenBank/DDBJ databases">
        <authorList>
            <person name="Kjaerup R.B."/>
            <person name="Dalgaard T.S."/>
            <person name="Juul-Madsen H.R."/>
        </authorList>
    </citation>
    <scope>NUCLEOTIDE SEQUENCE [LARGE SCALE GENOMIC DNA]</scope>
    <source>
        <strain evidence="7 9">DSM 43363</strain>
    </source>
</reference>
<feature type="transmembrane region" description="Helical" evidence="6">
    <location>
        <begin position="156"/>
        <end position="181"/>
    </location>
</feature>
<feature type="transmembrane region" description="Helical" evidence="6">
    <location>
        <begin position="193"/>
        <end position="214"/>
    </location>
</feature>
<evidence type="ECO:0000313" key="10">
    <source>
        <dbReference type="Proteomes" id="UP001334804"/>
    </source>
</evidence>
<dbReference type="GO" id="GO:0005886">
    <property type="term" value="C:plasma membrane"/>
    <property type="evidence" value="ECO:0007669"/>
    <property type="project" value="UniProtKB-SubCell"/>
</dbReference>
<name>A0A1C6TZG0_9ACTN</name>
<keyword evidence="2" id="KW-1003">Cell membrane</keyword>
<comment type="subcellular location">
    <subcellularLocation>
        <location evidence="1">Cell membrane</location>
        <topology evidence="1">Multi-pass membrane protein</topology>
    </subcellularLocation>
</comment>
<evidence type="ECO:0000313" key="9">
    <source>
        <dbReference type="Proteomes" id="UP000199343"/>
    </source>
</evidence>
<proteinExistence type="predicted"/>
<evidence type="ECO:0000313" key="8">
    <source>
        <dbReference type="EMBL" id="WSA33157.1"/>
    </source>
</evidence>
<keyword evidence="4 6" id="KW-1133">Transmembrane helix</keyword>
<sequence>MILDISLASDVSGALAAFSVGAVAGLGVAVPLGAVGVLLLHEGMARGWRPALAGATGVAVVDLVYAAVAVIAGGAVTAVLSEHQGAVRVGGAVVLGVLALRGLVRAVRSRSAAHVPTPGGAPGGAFYKFVALTALNPLTAVYFTVLAAGLGDRLRGLWTAAAFALGVFAGSWAWQAILAVIGSIAGARLPAGARAVTSIAGYGVVLVLAITLAVSA</sequence>
<evidence type="ECO:0000313" key="7">
    <source>
        <dbReference type="EMBL" id="SCL47009.1"/>
    </source>
</evidence>
<evidence type="ECO:0000256" key="5">
    <source>
        <dbReference type="ARBA" id="ARBA00023136"/>
    </source>
</evidence>
<evidence type="ECO:0000256" key="2">
    <source>
        <dbReference type="ARBA" id="ARBA00022475"/>
    </source>
</evidence>
<dbReference type="PANTHER" id="PTHR30086">
    <property type="entry name" value="ARGININE EXPORTER PROTEIN ARGO"/>
    <property type="match status" value="1"/>
</dbReference>
<reference evidence="8 10" key="2">
    <citation type="submission" date="2022-10" db="EMBL/GenBank/DDBJ databases">
        <title>The complete genomes of actinobacterial strains from the NBC collection.</title>
        <authorList>
            <person name="Joergensen T.S."/>
            <person name="Alvarez Arevalo M."/>
            <person name="Sterndorff E.B."/>
            <person name="Faurdal D."/>
            <person name="Vuksanovic O."/>
            <person name="Mourched A.-S."/>
            <person name="Charusanti P."/>
            <person name="Shaw S."/>
            <person name="Blin K."/>
            <person name="Weber T."/>
        </authorList>
    </citation>
    <scope>NUCLEOTIDE SEQUENCE [LARGE SCALE GENOMIC DNA]</scope>
    <source>
        <strain evidence="8 10">NBC 01809</strain>
    </source>
</reference>
<keyword evidence="3 6" id="KW-0812">Transmembrane</keyword>